<dbReference type="KEGG" id="fbe:FF125_10810"/>
<dbReference type="AlphaFoldDB" id="A0A5B7TRG4"/>
<dbReference type="RefSeq" id="WP_138949779.1">
    <property type="nucleotide sequence ID" value="NZ_CP040749.1"/>
</dbReference>
<protein>
    <submittedName>
        <fullName evidence="1">Uncharacterized protein</fullName>
    </submittedName>
</protein>
<dbReference type="Proteomes" id="UP000306229">
    <property type="component" value="Chromosome"/>
</dbReference>
<proteinExistence type="predicted"/>
<keyword evidence="2" id="KW-1185">Reference proteome</keyword>
<gene>
    <name evidence="1" type="ORF">FF125_10810</name>
</gene>
<accession>A0A5B7TRG4</accession>
<dbReference type="OrthoDB" id="1443562at2"/>
<evidence type="ECO:0000313" key="2">
    <source>
        <dbReference type="Proteomes" id="UP000306229"/>
    </source>
</evidence>
<dbReference type="EMBL" id="CP040749">
    <property type="protein sequence ID" value="QCX38900.1"/>
    <property type="molecule type" value="Genomic_DNA"/>
</dbReference>
<name>A0A5B7TRG4_9FLAO</name>
<sequence>MKKYGFLIALVICFSCASENQQKGLDKVVSHFGGNASFSKSINTALGQETIKSFDITISNSFMLDTLRQDLSTATIAMLLFDSFSQEEKDAYNQIGVELVNSSSNKPSVYKYNSKTLINLLDQNEIFIDFSENLKKENYELISKNVKPKYRTETLARGLKQFMKNLTDKHGNLVSYKATEVGVFNTKEEQQYKFKGFLTFEDGYYRNYFITTSKEVDVDYIAGYQLDLY</sequence>
<reference evidence="1 2" key="1">
    <citation type="submission" date="2019-05" db="EMBL/GenBank/DDBJ databases">
        <title>Algicella ahnfeltiae gen. nov., sp. nov., a novel marine bacterium of the family Flavobacteriaceae isolated from a red alga.</title>
        <authorList>
            <person name="Nedashkovskaya O.I."/>
            <person name="Kukhlevskiy A.D."/>
            <person name="Kim S.-G."/>
            <person name="Zhukova N.V."/>
            <person name="Mikhailov V.V."/>
        </authorList>
    </citation>
    <scope>NUCLEOTIDE SEQUENCE [LARGE SCALE GENOMIC DNA]</scope>
    <source>
        <strain evidence="1 2">10Alg115</strain>
    </source>
</reference>
<organism evidence="1 2">
    <name type="scientific">Aureibaculum algae</name>
    <dbReference type="NCBI Taxonomy" id="2584122"/>
    <lineage>
        <taxon>Bacteria</taxon>
        <taxon>Pseudomonadati</taxon>
        <taxon>Bacteroidota</taxon>
        <taxon>Flavobacteriia</taxon>
        <taxon>Flavobacteriales</taxon>
        <taxon>Flavobacteriaceae</taxon>
        <taxon>Aureibaculum</taxon>
    </lineage>
</organism>
<evidence type="ECO:0000313" key="1">
    <source>
        <dbReference type="EMBL" id="QCX38900.1"/>
    </source>
</evidence>